<evidence type="ECO:0000256" key="2">
    <source>
        <dbReference type="SAM" id="Phobius"/>
    </source>
</evidence>
<keyword evidence="5" id="KW-1185">Reference proteome</keyword>
<accession>A0A7I7YB07</accession>
<organism evidence="4 5">
    <name type="scientific">Mycobacterium conspicuum</name>
    <dbReference type="NCBI Taxonomy" id="44010"/>
    <lineage>
        <taxon>Bacteria</taxon>
        <taxon>Bacillati</taxon>
        <taxon>Actinomycetota</taxon>
        <taxon>Actinomycetes</taxon>
        <taxon>Mycobacteriales</taxon>
        <taxon>Mycobacteriaceae</taxon>
        <taxon>Mycobacterium</taxon>
    </lineage>
</organism>
<keyword evidence="2" id="KW-0812">Transmembrane</keyword>
<protein>
    <recommendedName>
        <fullName evidence="3">Excalibur calcium-binding domain-containing protein</fullName>
    </recommendedName>
</protein>
<feature type="transmembrane region" description="Helical" evidence="2">
    <location>
        <begin position="16"/>
        <end position="36"/>
    </location>
</feature>
<reference evidence="4 5" key="1">
    <citation type="journal article" date="2019" name="Emerg. Microbes Infect.">
        <title>Comprehensive subspecies identification of 175 nontuberculous mycobacteria species based on 7547 genomic profiles.</title>
        <authorList>
            <person name="Matsumoto Y."/>
            <person name="Kinjo T."/>
            <person name="Motooka D."/>
            <person name="Nabeya D."/>
            <person name="Jung N."/>
            <person name="Uechi K."/>
            <person name="Horii T."/>
            <person name="Iida T."/>
            <person name="Fujita J."/>
            <person name="Nakamura S."/>
        </authorList>
    </citation>
    <scope>NUCLEOTIDE SEQUENCE [LARGE SCALE GENOMIC DNA]</scope>
    <source>
        <strain evidence="4 5">JCM 14738</strain>
    </source>
</reference>
<dbReference type="SMART" id="SM00894">
    <property type="entry name" value="Excalibur"/>
    <property type="match status" value="1"/>
</dbReference>
<dbReference type="Proteomes" id="UP000467385">
    <property type="component" value="Chromosome"/>
</dbReference>
<evidence type="ECO:0000313" key="5">
    <source>
        <dbReference type="Proteomes" id="UP000467385"/>
    </source>
</evidence>
<feature type="domain" description="Excalibur calcium-binding" evidence="3">
    <location>
        <begin position="68"/>
        <end position="104"/>
    </location>
</feature>
<dbReference type="Pfam" id="PF05901">
    <property type="entry name" value="Excalibur"/>
    <property type="match status" value="1"/>
</dbReference>
<evidence type="ECO:0000256" key="1">
    <source>
        <dbReference type="SAM" id="MobiDB-lite"/>
    </source>
</evidence>
<sequence>MRITISEPARAKLEKALAWILIAIIVICVVIVIVNLTKKAPRLPSNPRPDRPTTQSSATTTPSRSGPYYQNCDEAHKDGRWDIPEGDPAYRRELDKNHDGVACESRKPG</sequence>
<dbReference type="EMBL" id="AP022613">
    <property type="protein sequence ID" value="BBZ38717.1"/>
    <property type="molecule type" value="Genomic_DNA"/>
</dbReference>
<keyword evidence="2" id="KW-0472">Membrane</keyword>
<feature type="region of interest" description="Disordered" evidence="1">
    <location>
        <begin position="40"/>
        <end position="109"/>
    </location>
</feature>
<dbReference type="InterPro" id="IPR008613">
    <property type="entry name" value="Excalibur_Ca-bd_domain"/>
</dbReference>
<keyword evidence="2" id="KW-1133">Transmembrane helix</keyword>
<dbReference type="AlphaFoldDB" id="A0A7I7YB07"/>
<name>A0A7I7YB07_9MYCO</name>
<evidence type="ECO:0000259" key="3">
    <source>
        <dbReference type="SMART" id="SM00894"/>
    </source>
</evidence>
<gene>
    <name evidence="4" type="ORF">MCNS_17800</name>
</gene>
<dbReference type="OrthoDB" id="4337778at2"/>
<feature type="compositionally biased region" description="Low complexity" evidence="1">
    <location>
        <begin position="52"/>
        <end position="65"/>
    </location>
</feature>
<feature type="compositionally biased region" description="Basic and acidic residues" evidence="1">
    <location>
        <begin position="73"/>
        <end position="109"/>
    </location>
</feature>
<proteinExistence type="predicted"/>
<evidence type="ECO:0000313" key="4">
    <source>
        <dbReference type="EMBL" id="BBZ38717.1"/>
    </source>
</evidence>